<evidence type="ECO:0008006" key="8">
    <source>
        <dbReference type="Google" id="ProtNLM"/>
    </source>
</evidence>
<comment type="similarity">
    <text evidence="2">Belongs to the SVF1 family.</text>
</comment>
<dbReference type="EMBL" id="SWFS01000164">
    <property type="protein sequence ID" value="KAA8915437.1"/>
    <property type="molecule type" value="Genomic_DNA"/>
</dbReference>
<accession>A0A642V6X7</accession>
<dbReference type="OrthoDB" id="2590239at2759"/>
<reference evidence="6" key="1">
    <citation type="journal article" date="2019" name="G3 (Bethesda)">
        <title>Genome Assemblies of Two Rare Opportunistic Yeast Pathogens: Diutina rugosa (syn. Candida rugosa) and Trichomonascus ciferrii (syn. Candida ciferrii).</title>
        <authorList>
            <person name="Mixao V."/>
            <person name="Saus E."/>
            <person name="Hansen A.P."/>
            <person name="Lass-Florl C."/>
            <person name="Gabaldon T."/>
        </authorList>
    </citation>
    <scope>NUCLEOTIDE SEQUENCE</scope>
    <source>
        <strain evidence="6">CBS 4856</strain>
    </source>
</reference>
<organism evidence="6 7">
    <name type="scientific">Trichomonascus ciferrii</name>
    <dbReference type="NCBI Taxonomy" id="44093"/>
    <lineage>
        <taxon>Eukaryota</taxon>
        <taxon>Fungi</taxon>
        <taxon>Dikarya</taxon>
        <taxon>Ascomycota</taxon>
        <taxon>Saccharomycotina</taxon>
        <taxon>Dipodascomycetes</taxon>
        <taxon>Dipodascales</taxon>
        <taxon>Trichomonascaceae</taxon>
        <taxon>Trichomonascus</taxon>
        <taxon>Trichomonascus ciferrii complex</taxon>
    </lineage>
</organism>
<protein>
    <recommendedName>
        <fullName evidence="8">Survival factor 1</fullName>
    </recommendedName>
</protein>
<feature type="domain" description="Svf1-like N-terminal" evidence="4">
    <location>
        <begin position="44"/>
        <end position="206"/>
    </location>
</feature>
<evidence type="ECO:0000259" key="4">
    <source>
        <dbReference type="Pfam" id="PF08622"/>
    </source>
</evidence>
<dbReference type="PANTHER" id="PTHR47107">
    <property type="entry name" value="SVF1-LIKE PROTEIN YDR222W-RELATED"/>
    <property type="match status" value="1"/>
</dbReference>
<evidence type="ECO:0000313" key="6">
    <source>
        <dbReference type="EMBL" id="KAA8915437.1"/>
    </source>
</evidence>
<comment type="caution">
    <text evidence="6">The sequence shown here is derived from an EMBL/GenBank/DDBJ whole genome shotgun (WGS) entry which is preliminary data.</text>
</comment>
<evidence type="ECO:0000313" key="7">
    <source>
        <dbReference type="Proteomes" id="UP000761534"/>
    </source>
</evidence>
<keyword evidence="7" id="KW-1185">Reference proteome</keyword>
<dbReference type="GO" id="GO:0005737">
    <property type="term" value="C:cytoplasm"/>
    <property type="evidence" value="ECO:0007669"/>
    <property type="project" value="UniProtKB-SubCell"/>
</dbReference>
<dbReference type="GO" id="GO:0006979">
    <property type="term" value="P:response to oxidative stress"/>
    <property type="evidence" value="ECO:0007669"/>
    <property type="project" value="InterPro"/>
</dbReference>
<dbReference type="Proteomes" id="UP000761534">
    <property type="component" value="Unassembled WGS sequence"/>
</dbReference>
<evidence type="ECO:0000256" key="3">
    <source>
        <dbReference type="ARBA" id="ARBA00022490"/>
    </source>
</evidence>
<dbReference type="Pfam" id="PF08622">
    <property type="entry name" value="Svf1"/>
    <property type="match status" value="1"/>
</dbReference>
<evidence type="ECO:0000256" key="1">
    <source>
        <dbReference type="ARBA" id="ARBA00004496"/>
    </source>
</evidence>
<evidence type="ECO:0000256" key="2">
    <source>
        <dbReference type="ARBA" id="ARBA00009069"/>
    </source>
</evidence>
<dbReference type="InterPro" id="IPR051385">
    <property type="entry name" value="Ceramide-binding_SVF1"/>
</dbReference>
<dbReference type="InterPro" id="IPR033394">
    <property type="entry name" value="Svf1-like_C"/>
</dbReference>
<proteinExistence type="inferred from homology"/>
<gene>
    <name evidence="6" type="ORF">TRICI_002427</name>
</gene>
<keyword evidence="3" id="KW-0963">Cytoplasm</keyword>
<feature type="domain" description="Svf1-like C-terminal" evidence="5">
    <location>
        <begin position="208"/>
        <end position="370"/>
    </location>
</feature>
<name>A0A642V6X7_9ASCO</name>
<dbReference type="VEuPathDB" id="FungiDB:TRICI_002427"/>
<dbReference type="Pfam" id="PF17187">
    <property type="entry name" value="Svf1_C"/>
    <property type="match status" value="1"/>
</dbReference>
<dbReference type="SUPFAM" id="SSF159245">
    <property type="entry name" value="AttH-like"/>
    <property type="match status" value="1"/>
</dbReference>
<sequence>MLKWPEYGKEAFRSVCEQVGEGENPCSKLERRDLEWVVPSSSNVETQTFYFDNQTTGHYGFVQVIHSNPVGLHYTAQFTCLVRHDTKPEESVWTSTHLEGHSTRGTDFVAEGLSVTLDKDATKYTISSVVNEDSLVELTVDRGACAGFKVGTDGTSYYGDDPAHPWGSMRHVFWPRAAASGKLVVKGQEIKLEPDATRAMYVMAMQGMKPHHAAARWNFLNFQGPTLSCVVMEFTTPPSYGSQTVSIGATTHNDTLVGAATDVSVQHKDAEEDDVGWPRPKAIAFDLRGPTVDDKGETRAHVEGQLEHLVDRVDVMAEIPSFVKSLVAGVSGARPYIYQFANTLTMTLTLPDGTEVSEKGHAFSEATFIS</sequence>
<dbReference type="InterPro" id="IPR013931">
    <property type="entry name" value="Svf1-like_N"/>
</dbReference>
<comment type="subcellular location">
    <subcellularLocation>
        <location evidence="1">Cytoplasm</location>
    </subcellularLocation>
</comment>
<evidence type="ECO:0000259" key="5">
    <source>
        <dbReference type="Pfam" id="PF17187"/>
    </source>
</evidence>
<dbReference type="AlphaFoldDB" id="A0A642V6X7"/>
<dbReference type="PANTHER" id="PTHR47107:SF1">
    <property type="entry name" value="CERAMIDE-BINDING PROTEIN SVF1-RELATED"/>
    <property type="match status" value="1"/>
</dbReference>